<dbReference type="RefSeq" id="WP_114366470.1">
    <property type="nucleotide sequence ID" value="NZ_BHZF01000004.1"/>
</dbReference>
<organism evidence="1 2">
    <name type="scientific">Schleiferia thermophila</name>
    <dbReference type="NCBI Taxonomy" id="884107"/>
    <lineage>
        <taxon>Bacteria</taxon>
        <taxon>Pseudomonadati</taxon>
        <taxon>Bacteroidota</taxon>
        <taxon>Flavobacteriia</taxon>
        <taxon>Flavobacteriales</taxon>
        <taxon>Schleiferiaceae</taxon>
        <taxon>Schleiferia</taxon>
    </lineage>
</organism>
<evidence type="ECO:0000313" key="2">
    <source>
        <dbReference type="Proteomes" id="UP000253517"/>
    </source>
</evidence>
<accession>A0A369A0S1</accession>
<reference evidence="1 2" key="1">
    <citation type="submission" date="2018-07" db="EMBL/GenBank/DDBJ databases">
        <title>Genomic Encyclopedia of Type Strains, Phase IV (KMG-IV): sequencing the most valuable type-strain genomes for metagenomic binning, comparative biology and taxonomic classification.</title>
        <authorList>
            <person name="Goeker M."/>
        </authorList>
    </citation>
    <scope>NUCLEOTIDE SEQUENCE [LARGE SCALE GENOMIC DNA]</scope>
    <source>
        <strain evidence="1 2">DSM 21410</strain>
    </source>
</reference>
<gene>
    <name evidence="1" type="ORF">DES35_1059</name>
</gene>
<proteinExistence type="predicted"/>
<comment type="caution">
    <text evidence="1">The sequence shown here is derived from an EMBL/GenBank/DDBJ whole genome shotgun (WGS) entry which is preliminary data.</text>
</comment>
<name>A0A369A0S1_9FLAO</name>
<keyword evidence="2" id="KW-1185">Reference proteome</keyword>
<evidence type="ECO:0008006" key="3">
    <source>
        <dbReference type="Google" id="ProtNLM"/>
    </source>
</evidence>
<dbReference type="AlphaFoldDB" id="A0A369A0S1"/>
<sequence length="339" mass="39040">MKGMAKFVGVAVALLMLLWIVWNLFNKKDDLERLKKDYTIHIEDTASITRIIISDKTPQSVTLVRDGNVWRTGSGELTRKDAIETLLETLYRVRLKNFVPESARDNVLKRMASAGKEVKVYAGNKLIRHFYVGTETMDEMGTYMMLKNGKNPYAMFIPGFNGFLSTRFFANEALWIKKIIWGFDNLEISKVKYVNYDQPQESFELVVKEDGFLLTDRTGKTAVADTIKSAVYLGGFRVVEYEGVILPQDPIYNRQDSLKASVPAFEITVWKSNGYWRKLTTYHIKASEESEEFYTNLGKYDPDRLHAYITDQTGKERFVLVQYYGLAPVLRTFNDLKKS</sequence>
<dbReference type="Proteomes" id="UP000253517">
    <property type="component" value="Unassembled WGS sequence"/>
</dbReference>
<dbReference type="EMBL" id="QPJS01000005">
    <property type="protein sequence ID" value="RCX02038.1"/>
    <property type="molecule type" value="Genomic_DNA"/>
</dbReference>
<evidence type="ECO:0000313" key="1">
    <source>
        <dbReference type="EMBL" id="RCX02038.1"/>
    </source>
</evidence>
<protein>
    <recommendedName>
        <fullName evidence="3">DUF4340 domain-containing protein</fullName>
    </recommendedName>
</protein>